<evidence type="ECO:0000313" key="2">
    <source>
        <dbReference type="Proteomes" id="UP000094578"/>
    </source>
</evidence>
<keyword evidence="2" id="KW-1185">Reference proteome</keyword>
<dbReference type="Pfam" id="PF20383">
    <property type="entry name" value="DUF6678"/>
    <property type="match status" value="1"/>
</dbReference>
<comment type="caution">
    <text evidence="1">The sequence shown here is derived from an EMBL/GenBank/DDBJ whole genome shotgun (WGS) entry which is preliminary data.</text>
</comment>
<dbReference type="AlphaFoldDB" id="A0A1E3KWT9"/>
<proteinExistence type="predicted"/>
<dbReference type="InterPro" id="IPR046500">
    <property type="entry name" value="DUF6678"/>
</dbReference>
<sequence length="145" mass="17477">MKADPDQIHKQKVIAEVEQRSLTSVMNHTRWNELKEAIYLELRFPPAFQNKYVLEAEPYPLVFEQDVFYLGDWESLSTAWYNIEWVRVKPRLLEHTGKYTEPTLLNIEAEWVNLLQRLRIPYLKKEQDYWIYGYATATEFEQLGY</sequence>
<gene>
    <name evidence="1" type="ORF">PTI45_04677</name>
</gene>
<accession>A0A1E3KWT9</accession>
<dbReference type="STRING" id="1886670.PTI45_04677"/>
<dbReference type="RefSeq" id="WP_069329974.1">
    <property type="nucleotide sequence ID" value="NZ_MDER01000107.1"/>
</dbReference>
<organism evidence="1 2">
    <name type="scientific">Paenibacillus nuruki</name>
    <dbReference type="NCBI Taxonomy" id="1886670"/>
    <lineage>
        <taxon>Bacteria</taxon>
        <taxon>Bacillati</taxon>
        <taxon>Bacillota</taxon>
        <taxon>Bacilli</taxon>
        <taxon>Bacillales</taxon>
        <taxon>Paenibacillaceae</taxon>
        <taxon>Paenibacillus</taxon>
    </lineage>
</organism>
<dbReference type="EMBL" id="MDER01000107">
    <property type="protein sequence ID" value="ODP25946.1"/>
    <property type="molecule type" value="Genomic_DNA"/>
</dbReference>
<name>A0A1E3KWT9_9BACL</name>
<reference evidence="1 2" key="1">
    <citation type="submission" date="2016-08" db="EMBL/GenBank/DDBJ databases">
        <title>Genome sequencing of Paenibacillus sp. TI45-13ar, isolated from Korean traditional nuruk.</title>
        <authorList>
            <person name="Kim S.-J."/>
        </authorList>
    </citation>
    <scope>NUCLEOTIDE SEQUENCE [LARGE SCALE GENOMIC DNA]</scope>
    <source>
        <strain evidence="1 2">TI45-13ar</strain>
    </source>
</reference>
<protein>
    <submittedName>
        <fullName evidence="1">Uncharacterized protein</fullName>
    </submittedName>
</protein>
<evidence type="ECO:0000313" key="1">
    <source>
        <dbReference type="EMBL" id="ODP25946.1"/>
    </source>
</evidence>
<dbReference type="Proteomes" id="UP000094578">
    <property type="component" value="Unassembled WGS sequence"/>
</dbReference>